<comment type="caution">
    <text evidence="1">The sequence shown here is derived from an EMBL/GenBank/DDBJ whole genome shotgun (WGS) entry which is preliminary data.</text>
</comment>
<gene>
    <name evidence="1" type="ORF">GcC1_115011</name>
</gene>
<accession>A0A420I856</accession>
<evidence type="ECO:0000313" key="2">
    <source>
        <dbReference type="Proteomes" id="UP000285405"/>
    </source>
</evidence>
<evidence type="ECO:0000313" key="1">
    <source>
        <dbReference type="EMBL" id="RKF65845.1"/>
    </source>
</evidence>
<name>A0A420I856_9PEZI</name>
<dbReference type="Proteomes" id="UP000285405">
    <property type="component" value="Unassembled WGS sequence"/>
</dbReference>
<organism evidence="1 2">
    <name type="scientific">Golovinomyces cichoracearum</name>
    <dbReference type="NCBI Taxonomy" id="62708"/>
    <lineage>
        <taxon>Eukaryota</taxon>
        <taxon>Fungi</taxon>
        <taxon>Dikarya</taxon>
        <taxon>Ascomycota</taxon>
        <taxon>Pezizomycotina</taxon>
        <taxon>Leotiomycetes</taxon>
        <taxon>Erysiphales</taxon>
        <taxon>Erysiphaceae</taxon>
        <taxon>Golovinomyces</taxon>
    </lineage>
</organism>
<protein>
    <submittedName>
        <fullName evidence="1">Uncharacterized protein</fullName>
    </submittedName>
</protein>
<sequence length="120" mass="13803">MSIRQRHETLFSYDRSTTKSLQSILRSRIISLPETSCHAGISDVLIYGLWLTRTLTEQTEGLIDITYECGVFKNHGQHLTEGQFAMGLKWAFDSLRQLPTKQAQWGTFGRFEAKWAVSNY</sequence>
<reference evidence="1 2" key="1">
    <citation type="journal article" date="2018" name="BMC Genomics">
        <title>Comparative genome analyses reveal sequence features reflecting distinct modes of host-adaptation between dicot and monocot powdery mildew.</title>
        <authorList>
            <person name="Wu Y."/>
            <person name="Ma X."/>
            <person name="Pan Z."/>
            <person name="Kale S.D."/>
            <person name="Song Y."/>
            <person name="King H."/>
            <person name="Zhang Q."/>
            <person name="Presley C."/>
            <person name="Deng X."/>
            <person name="Wei C.I."/>
            <person name="Xiao S."/>
        </authorList>
    </citation>
    <scope>NUCLEOTIDE SEQUENCE [LARGE SCALE GENOMIC DNA]</scope>
    <source>
        <strain evidence="1">UCSC1</strain>
    </source>
</reference>
<dbReference type="EMBL" id="MCBR01011530">
    <property type="protein sequence ID" value="RKF65845.1"/>
    <property type="molecule type" value="Genomic_DNA"/>
</dbReference>
<dbReference type="AlphaFoldDB" id="A0A420I856"/>
<proteinExistence type="predicted"/>